<dbReference type="Gene3D" id="1.10.287.950">
    <property type="entry name" value="Methyl-accepting chemotaxis protein"/>
    <property type="match status" value="1"/>
</dbReference>
<accession>A0ABS1DWE0</accession>
<dbReference type="PROSITE" id="PS50111">
    <property type="entry name" value="CHEMOTAXIS_TRANSDUC_2"/>
    <property type="match status" value="1"/>
</dbReference>
<evidence type="ECO:0000256" key="2">
    <source>
        <dbReference type="PROSITE-ProRule" id="PRU00284"/>
    </source>
</evidence>
<keyword evidence="1 2" id="KW-0807">Transducer</keyword>
<comment type="caution">
    <text evidence="4">The sequence shown here is derived from an EMBL/GenBank/DDBJ whole genome shotgun (WGS) entry which is preliminary data.</text>
</comment>
<dbReference type="PANTHER" id="PTHR32089:SF112">
    <property type="entry name" value="LYSOZYME-LIKE PROTEIN-RELATED"/>
    <property type="match status" value="1"/>
</dbReference>
<evidence type="ECO:0000313" key="5">
    <source>
        <dbReference type="Proteomes" id="UP001041814"/>
    </source>
</evidence>
<organism evidence="4 5">
    <name type="scientific">Rubrivivax gelatinosus</name>
    <name type="common">Rhodocyclus gelatinosus</name>
    <name type="synonym">Rhodopseudomonas gelatinosa</name>
    <dbReference type="NCBI Taxonomy" id="28068"/>
    <lineage>
        <taxon>Bacteria</taxon>
        <taxon>Pseudomonadati</taxon>
        <taxon>Pseudomonadota</taxon>
        <taxon>Betaproteobacteria</taxon>
        <taxon>Burkholderiales</taxon>
        <taxon>Sphaerotilaceae</taxon>
        <taxon>Rubrivivax</taxon>
    </lineage>
</organism>
<reference evidence="4" key="2">
    <citation type="journal article" date="2020" name="Microorganisms">
        <title>Osmotic Adaptation and Compatible Solute Biosynthesis of Phototrophic Bacteria as Revealed from Genome Analyses.</title>
        <authorList>
            <person name="Imhoff J.F."/>
            <person name="Rahn T."/>
            <person name="Kunzel S."/>
            <person name="Keller A."/>
            <person name="Neulinger S.C."/>
        </authorList>
    </citation>
    <scope>NUCLEOTIDE SEQUENCE</scope>
    <source>
        <strain evidence="4">IM 151</strain>
    </source>
</reference>
<reference evidence="4" key="1">
    <citation type="submission" date="2017-08" db="EMBL/GenBank/DDBJ databases">
        <authorList>
            <person name="Imhoff J.F."/>
            <person name="Rahn T."/>
            <person name="Kuenzel S."/>
            <person name="Neulinger S.C."/>
        </authorList>
    </citation>
    <scope>NUCLEOTIDE SEQUENCE</scope>
    <source>
        <strain evidence="4">IM 151</strain>
    </source>
</reference>
<protein>
    <recommendedName>
        <fullName evidence="3">Methyl-accepting transducer domain-containing protein</fullName>
    </recommendedName>
</protein>
<dbReference type="PANTHER" id="PTHR32089">
    <property type="entry name" value="METHYL-ACCEPTING CHEMOTAXIS PROTEIN MCPB"/>
    <property type="match status" value="1"/>
</dbReference>
<dbReference type="InterPro" id="IPR004089">
    <property type="entry name" value="MCPsignal_dom"/>
</dbReference>
<gene>
    <name evidence="4" type="ORF">CKO43_12055</name>
</gene>
<sequence length="386" mass="40162">MNAGRRNLNVVLALGASCCAALPLLGGHPGALELIAALGVAVASGLLAWRAGGPVAVDQVPAEPGAGTGPNESLAPLLQAVLPVWLQHAGSVRTQTEEAVHRLAQSFASITEQFEAAGFKGTNAAALDPDETTISLLTLCERELQPLVASMKHILDGKGVLVSSVHELSRATTELQDMASGVGHIAAQTNLLAINAAIEAARVGEAGRGFAVIAKAIRDLSHESAKTGKRITERMAQVATIMHTTAQTAVDATEHDQTAIELSAKVIEDVLAHVREISGKSETMRTQGGVIRGEIDSLMIGLQFQDRVSQLITVVEADIGRMSEGLEQARPLPPAQVWLDELQQHYTMPDQRRSAAPVAAVRSAAVAACAAPAPAAAPAAATAIFF</sequence>
<evidence type="ECO:0000313" key="4">
    <source>
        <dbReference type="EMBL" id="MBK1713510.1"/>
    </source>
</evidence>
<dbReference type="SMART" id="SM00283">
    <property type="entry name" value="MA"/>
    <property type="match status" value="1"/>
</dbReference>
<name>A0ABS1DWE0_RUBGE</name>
<evidence type="ECO:0000259" key="3">
    <source>
        <dbReference type="PROSITE" id="PS50111"/>
    </source>
</evidence>
<dbReference type="RefSeq" id="WP_200378792.1">
    <property type="nucleotide sequence ID" value="NZ_NRRU01000040.1"/>
</dbReference>
<dbReference type="Pfam" id="PF00015">
    <property type="entry name" value="MCPsignal"/>
    <property type="match status" value="1"/>
</dbReference>
<feature type="domain" description="Methyl-accepting transducer" evidence="3">
    <location>
        <begin position="162"/>
        <end position="266"/>
    </location>
</feature>
<evidence type="ECO:0000256" key="1">
    <source>
        <dbReference type="ARBA" id="ARBA00023224"/>
    </source>
</evidence>
<dbReference type="EMBL" id="NRRU01000040">
    <property type="protein sequence ID" value="MBK1713510.1"/>
    <property type="molecule type" value="Genomic_DNA"/>
</dbReference>
<dbReference type="PROSITE" id="PS51257">
    <property type="entry name" value="PROKAR_LIPOPROTEIN"/>
    <property type="match status" value="1"/>
</dbReference>
<proteinExistence type="predicted"/>
<keyword evidence="5" id="KW-1185">Reference proteome</keyword>
<dbReference type="SUPFAM" id="SSF58104">
    <property type="entry name" value="Methyl-accepting chemotaxis protein (MCP) signaling domain"/>
    <property type="match status" value="1"/>
</dbReference>
<dbReference type="Proteomes" id="UP001041814">
    <property type="component" value="Unassembled WGS sequence"/>
</dbReference>